<keyword evidence="5 6" id="KW-0472">Membrane</keyword>
<dbReference type="AlphaFoldDB" id="A0A084SK29"/>
<feature type="transmembrane region" description="Helical" evidence="6">
    <location>
        <begin position="80"/>
        <end position="102"/>
    </location>
</feature>
<dbReference type="Proteomes" id="UP000028547">
    <property type="component" value="Unassembled WGS sequence"/>
</dbReference>
<proteinExistence type="inferred from homology"/>
<reference evidence="8 9" key="1">
    <citation type="submission" date="2014-07" db="EMBL/GenBank/DDBJ databases">
        <title>Draft Genome Sequence of Gephyronic Acid Producer, Cystobacter violaceus Strain Cb vi76.</title>
        <authorList>
            <person name="Stevens D.C."/>
            <person name="Young J."/>
            <person name="Carmichael R."/>
            <person name="Tan J."/>
            <person name="Taylor R.E."/>
        </authorList>
    </citation>
    <scope>NUCLEOTIDE SEQUENCE [LARGE SCALE GENOMIC DNA]</scope>
    <source>
        <strain evidence="8 9">Cb vi76</strain>
    </source>
</reference>
<evidence type="ECO:0000256" key="3">
    <source>
        <dbReference type="ARBA" id="ARBA00022692"/>
    </source>
</evidence>
<dbReference type="InterPro" id="IPR051401">
    <property type="entry name" value="GtrA_CellWall_Glycosyl"/>
</dbReference>
<evidence type="ECO:0000256" key="6">
    <source>
        <dbReference type="SAM" id="Phobius"/>
    </source>
</evidence>
<evidence type="ECO:0000259" key="7">
    <source>
        <dbReference type="Pfam" id="PF04138"/>
    </source>
</evidence>
<dbReference type="EMBL" id="JPMI01000275">
    <property type="protein sequence ID" value="KFA88814.1"/>
    <property type="molecule type" value="Genomic_DNA"/>
</dbReference>
<comment type="caution">
    <text evidence="8">The sequence shown here is derived from an EMBL/GenBank/DDBJ whole genome shotgun (WGS) entry which is preliminary data.</text>
</comment>
<dbReference type="InterPro" id="IPR007267">
    <property type="entry name" value="GtrA_DPMS_TM"/>
</dbReference>
<feature type="transmembrane region" description="Helical" evidence="6">
    <location>
        <begin position="12"/>
        <end position="33"/>
    </location>
</feature>
<dbReference type="PANTHER" id="PTHR38459:SF1">
    <property type="entry name" value="PROPHAGE BACTOPRENOL-LINKED GLUCOSE TRANSLOCASE HOMOLOG"/>
    <property type="match status" value="1"/>
</dbReference>
<evidence type="ECO:0000313" key="9">
    <source>
        <dbReference type="Proteomes" id="UP000028547"/>
    </source>
</evidence>
<dbReference type="GO" id="GO:0005886">
    <property type="term" value="C:plasma membrane"/>
    <property type="evidence" value="ECO:0007669"/>
    <property type="project" value="TreeGrafter"/>
</dbReference>
<evidence type="ECO:0000313" key="8">
    <source>
        <dbReference type="EMBL" id="KFA88814.1"/>
    </source>
</evidence>
<feature type="domain" description="GtrA/DPMS transmembrane" evidence="7">
    <location>
        <begin position="15"/>
        <end position="136"/>
    </location>
</feature>
<dbReference type="Pfam" id="PF04138">
    <property type="entry name" value="GtrA_DPMS_TM"/>
    <property type="match status" value="1"/>
</dbReference>
<organism evidence="8 9">
    <name type="scientific">Archangium violaceum Cb vi76</name>
    <dbReference type="NCBI Taxonomy" id="1406225"/>
    <lineage>
        <taxon>Bacteria</taxon>
        <taxon>Pseudomonadati</taxon>
        <taxon>Myxococcota</taxon>
        <taxon>Myxococcia</taxon>
        <taxon>Myxococcales</taxon>
        <taxon>Cystobacterineae</taxon>
        <taxon>Archangiaceae</taxon>
        <taxon>Archangium</taxon>
    </lineage>
</organism>
<feature type="transmembrane region" description="Helical" evidence="6">
    <location>
        <begin position="45"/>
        <end position="68"/>
    </location>
</feature>
<evidence type="ECO:0000256" key="4">
    <source>
        <dbReference type="ARBA" id="ARBA00022989"/>
    </source>
</evidence>
<keyword evidence="3 6" id="KW-0812">Transmembrane</keyword>
<evidence type="ECO:0000256" key="5">
    <source>
        <dbReference type="ARBA" id="ARBA00023136"/>
    </source>
</evidence>
<evidence type="ECO:0000256" key="1">
    <source>
        <dbReference type="ARBA" id="ARBA00004141"/>
    </source>
</evidence>
<feature type="transmembrane region" description="Helical" evidence="6">
    <location>
        <begin position="108"/>
        <end position="130"/>
    </location>
</feature>
<keyword evidence="4 6" id="KW-1133">Transmembrane helix</keyword>
<comment type="subcellular location">
    <subcellularLocation>
        <location evidence="1">Membrane</location>
        <topology evidence="1">Multi-pass membrane protein</topology>
    </subcellularLocation>
</comment>
<comment type="similarity">
    <text evidence="2">Belongs to the GtrA family.</text>
</comment>
<dbReference type="GO" id="GO:0000271">
    <property type="term" value="P:polysaccharide biosynthetic process"/>
    <property type="evidence" value="ECO:0007669"/>
    <property type="project" value="InterPro"/>
</dbReference>
<sequence length="140" mass="15413">MARLSQKTWLQLLAFMGVGGVQLVVDAAVFHVLVQWGAPTVPANFTGRLVGACMGFALNATLTFRSAMRGSMSWQAWKRFWVFWFAMTVLSSVLVRSGQALLPDDPRASGWLTAVKLGVEATLAALSFIISRQWVFQHVP</sequence>
<dbReference type="RefSeq" id="WP_043407251.1">
    <property type="nucleotide sequence ID" value="NZ_JPMI01000275.1"/>
</dbReference>
<accession>A0A084SK29</accession>
<dbReference type="PANTHER" id="PTHR38459">
    <property type="entry name" value="PROPHAGE BACTOPRENOL-LINKED GLUCOSE TRANSLOCASE HOMOLOG"/>
    <property type="match status" value="1"/>
</dbReference>
<evidence type="ECO:0000256" key="2">
    <source>
        <dbReference type="ARBA" id="ARBA00009399"/>
    </source>
</evidence>
<gene>
    <name evidence="8" type="ORF">Q664_38550</name>
</gene>
<protein>
    <recommendedName>
        <fullName evidence="7">GtrA/DPMS transmembrane domain-containing protein</fullName>
    </recommendedName>
</protein>
<name>A0A084SK29_9BACT</name>